<name>A0ABN0UNX4_9PSEU</name>
<dbReference type="InterPro" id="IPR044528">
    <property type="entry name" value="POD-like_MBL-fold"/>
</dbReference>
<dbReference type="Proteomes" id="UP001500416">
    <property type="component" value="Unassembled WGS sequence"/>
</dbReference>
<organism evidence="3 4">
    <name type="scientific">Saccharothrix mutabilis subsp. mutabilis</name>
    <dbReference type="NCBI Taxonomy" id="66855"/>
    <lineage>
        <taxon>Bacteria</taxon>
        <taxon>Bacillati</taxon>
        <taxon>Actinomycetota</taxon>
        <taxon>Actinomycetes</taxon>
        <taxon>Pseudonocardiales</taxon>
        <taxon>Pseudonocardiaceae</taxon>
        <taxon>Saccharothrix</taxon>
    </lineage>
</organism>
<dbReference type="InterPro" id="IPR001279">
    <property type="entry name" value="Metallo-B-lactamas"/>
</dbReference>
<evidence type="ECO:0000313" key="4">
    <source>
        <dbReference type="Proteomes" id="UP001500416"/>
    </source>
</evidence>
<comment type="caution">
    <text evidence="3">The sequence shown here is derived from an EMBL/GenBank/DDBJ whole genome shotgun (WGS) entry which is preliminary data.</text>
</comment>
<dbReference type="EMBL" id="BAAABU010000025">
    <property type="protein sequence ID" value="GAA0256861.1"/>
    <property type="molecule type" value="Genomic_DNA"/>
</dbReference>
<sequence>MITVLPIDTPGLGDRTYLAHDGEVALVVDPQRDYDRVLGLARAAGVRITHVFESHIHNDYVTGGYELAREVGARYLLNADDPVSFERVGVRDGDVVEVGGRMRVKVLHTPGHTHTHLSFALSEGGEPIVVFTGGSLLYGSTGRPDLLGPDHTDALAHAQWHSARRLARELPDTTAVYPTHGFGSFCSATQSDGTASTIGREKLANPALTRDLDAYVEQLLAGLDAYPAYYAHMAPANSAGPGAPDLSPPAQADPAELRRRIGDGEWVVDLRDRTAFASGHVAGTLNFGLDGPFVTYLGWLIPWGTPVTLLGETAEDVAEAQRELVRIGVDRPAAMATGGPADWAGGEPLRHYATASFADLAAALARDPRTAVLDVRRDQERAERHVTGSTHIPIHEVLGRLDEVPAGPVWVHCAGGYRAGVVAALLDARGVDVVAIDDSFDNAGPAGVPLTTPAHHDLEVHA</sequence>
<dbReference type="InterPro" id="IPR036866">
    <property type="entry name" value="RibonucZ/Hydroxyglut_hydro"/>
</dbReference>
<evidence type="ECO:0000259" key="2">
    <source>
        <dbReference type="PROSITE" id="PS50206"/>
    </source>
</evidence>
<keyword evidence="1" id="KW-0479">Metal-binding</keyword>
<dbReference type="Gene3D" id="3.40.250.10">
    <property type="entry name" value="Rhodanese-like domain"/>
    <property type="match status" value="2"/>
</dbReference>
<dbReference type="InterPro" id="IPR001763">
    <property type="entry name" value="Rhodanese-like_dom"/>
</dbReference>
<dbReference type="InterPro" id="IPR036873">
    <property type="entry name" value="Rhodanese-like_dom_sf"/>
</dbReference>
<dbReference type="CDD" id="cd07724">
    <property type="entry name" value="POD-like_MBL-fold"/>
    <property type="match status" value="1"/>
</dbReference>
<gene>
    <name evidence="3" type="ORF">GCM10010492_67210</name>
</gene>
<feature type="domain" description="Rhodanese" evidence="2">
    <location>
        <begin position="366"/>
        <end position="452"/>
    </location>
</feature>
<reference evidence="3 4" key="1">
    <citation type="journal article" date="2019" name="Int. J. Syst. Evol. Microbiol.">
        <title>The Global Catalogue of Microorganisms (GCM) 10K type strain sequencing project: providing services to taxonomists for standard genome sequencing and annotation.</title>
        <authorList>
            <consortium name="The Broad Institute Genomics Platform"/>
            <consortium name="The Broad Institute Genome Sequencing Center for Infectious Disease"/>
            <person name="Wu L."/>
            <person name="Ma J."/>
        </authorList>
    </citation>
    <scope>NUCLEOTIDE SEQUENCE [LARGE SCALE GENOMIC DNA]</scope>
    <source>
        <strain evidence="3 4">JCM 3380</strain>
    </source>
</reference>
<evidence type="ECO:0000313" key="3">
    <source>
        <dbReference type="EMBL" id="GAA0256861.1"/>
    </source>
</evidence>
<dbReference type="InterPro" id="IPR051682">
    <property type="entry name" value="Mito_Persulfide_Diox"/>
</dbReference>
<evidence type="ECO:0000256" key="1">
    <source>
        <dbReference type="ARBA" id="ARBA00022723"/>
    </source>
</evidence>
<dbReference type="SMART" id="SM00849">
    <property type="entry name" value="Lactamase_B"/>
    <property type="match status" value="1"/>
</dbReference>
<dbReference type="Gene3D" id="3.60.15.10">
    <property type="entry name" value="Ribonuclease Z/Hydroxyacylglutathione hydrolase-like"/>
    <property type="match status" value="1"/>
</dbReference>
<dbReference type="PANTHER" id="PTHR43084:SF1">
    <property type="entry name" value="PERSULFIDE DIOXYGENASE ETHE1, MITOCHONDRIAL"/>
    <property type="match status" value="1"/>
</dbReference>
<dbReference type="SMART" id="SM00450">
    <property type="entry name" value="RHOD"/>
    <property type="match status" value="2"/>
</dbReference>
<accession>A0ABN0UNX4</accession>
<keyword evidence="4" id="KW-1185">Reference proteome</keyword>
<dbReference type="SUPFAM" id="SSF52821">
    <property type="entry name" value="Rhodanese/Cell cycle control phosphatase"/>
    <property type="match status" value="2"/>
</dbReference>
<feature type="domain" description="Rhodanese" evidence="2">
    <location>
        <begin position="261"/>
        <end position="350"/>
    </location>
</feature>
<dbReference type="CDD" id="cd00158">
    <property type="entry name" value="RHOD"/>
    <property type="match status" value="1"/>
</dbReference>
<proteinExistence type="predicted"/>
<dbReference type="RefSeq" id="WP_343938594.1">
    <property type="nucleotide sequence ID" value="NZ_BAAABU010000025.1"/>
</dbReference>
<dbReference type="Pfam" id="PF00581">
    <property type="entry name" value="Rhodanese"/>
    <property type="match status" value="2"/>
</dbReference>
<dbReference type="PROSITE" id="PS50206">
    <property type="entry name" value="RHODANESE_3"/>
    <property type="match status" value="2"/>
</dbReference>
<dbReference type="PANTHER" id="PTHR43084">
    <property type="entry name" value="PERSULFIDE DIOXYGENASE ETHE1"/>
    <property type="match status" value="1"/>
</dbReference>
<protein>
    <submittedName>
        <fullName evidence="3">MBL fold metallo-hydrolase</fullName>
    </submittedName>
</protein>
<dbReference type="Pfam" id="PF00753">
    <property type="entry name" value="Lactamase_B"/>
    <property type="match status" value="1"/>
</dbReference>
<dbReference type="SUPFAM" id="SSF56281">
    <property type="entry name" value="Metallo-hydrolase/oxidoreductase"/>
    <property type="match status" value="1"/>
</dbReference>